<dbReference type="InterPro" id="IPR012133">
    <property type="entry name" value="Alpha-hydoxy_acid_DH_FMN"/>
</dbReference>
<keyword evidence="2" id="KW-0285">Flavoprotein</keyword>
<dbReference type="PROSITE" id="PS51349">
    <property type="entry name" value="FMN_HYDROXY_ACID_DH_2"/>
    <property type="match status" value="1"/>
</dbReference>
<keyword evidence="4" id="KW-0560">Oxidoreductase</keyword>
<dbReference type="Pfam" id="PF01070">
    <property type="entry name" value="FMN_dh"/>
    <property type="match status" value="1"/>
</dbReference>
<dbReference type="PROSITE" id="PS00557">
    <property type="entry name" value="FMN_HYDROXY_ACID_DH_1"/>
    <property type="match status" value="1"/>
</dbReference>
<evidence type="ECO:0000256" key="2">
    <source>
        <dbReference type="ARBA" id="ARBA00022630"/>
    </source>
</evidence>
<dbReference type="InterPro" id="IPR013785">
    <property type="entry name" value="Aldolase_TIM"/>
</dbReference>
<organism evidence="7">
    <name type="scientific">marine metagenome</name>
    <dbReference type="NCBI Taxonomy" id="408172"/>
    <lineage>
        <taxon>unclassified sequences</taxon>
        <taxon>metagenomes</taxon>
        <taxon>ecological metagenomes</taxon>
    </lineage>
</organism>
<name>A0A381YEV9_9ZZZZ</name>
<evidence type="ECO:0000256" key="5">
    <source>
        <dbReference type="ARBA" id="ARBA00024042"/>
    </source>
</evidence>
<accession>A0A381YEV9</accession>
<evidence type="ECO:0000256" key="1">
    <source>
        <dbReference type="ARBA" id="ARBA00001917"/>
    </source>
</evidence>
<keyword evidence="3" id="KW-0288">FMN</keyword>
<gene>
    <name evidence="7" type="ORF">METZ01_LOCUS128452</name>
</gene>
<dbReference type="CDD" id="cd02809">
    <property type="entry name" value="alpha_hydroxyacid_oxid_FMN"/>
    <property type="match status" value="1"/>
</dbReference>
<dbReference type="InterPro" id="IPR000262">
    <property type="entry name" value="FMN-dep_DH"/>
</dbReference>
<dbReference type="PANTHER" id="PTHR10578">
    <property type="entry name" value="S -2-HYDROXY-ACID OXIDASE-RELATED"/>
    <property type="match status" value="1"/>
</dbReference>
<dbReference type="PIRSF" id="PIRSF000138">
    <property type="entry name" value="Al-hdrx_acd_dh"/>
    <property type="match status" value="1"/>
</dbReference>
<evidence type="ECO:0000313" key="7">
    <source>
        <dbReference type="EMBL" id="SVA75598.1"/>
    </source>
</evidence>
<dbReference type="InterPro" id="IPR037396">
    <property type="entry name" value="FMN_HAD"/>
</dbReference>
<evidence type="ECO:0000256" key="3">
    <source>
        <dbReference type="ARBA" id="ARBA00022643"/>
    </source>
</evidence>
<evidence type="ECO:0000259" key="6">
    <source>
        <dbReference type="PROSITE" id="PS51349"/>
    </source>
</evidence>
<dbReference type="GO" id="GO:0010181">
    <property type="term" value="F:FMN binding"/>
    <property type="evidence" value="ECO:0007669"/>
    <property type="project" value="InterPro"/>
</dbReference>
<feature type="domain" description="FMN hydroxy acid dehydrogenase" evidence="6">
    <location>
        <begin position="2"/>
        <end position="375"/>
    </location>
</feature>
<dbReference type="PANTHER" id="PTHR10578:SF107">
    <property type="entry name" value="2-HYDROXYACID OXIDASE 1"/>
    <property type="match status" value="1"/>
</dbReference>
<dbReference type="EMBL" id="UINC01018081">
    <property type="protein sequence ID" value="SVA75598.1"/>
    <property type="molecule type" value="Genomic_DNA"/>
</dbReference>
<proteinExistence type="inferred from homology"/>
<dbReference type="GO" id="GO:0016491">
    <property type="term" value="F:oxidoreductase activity"/>
    <property type="evidence" value="ECO:0007669"/>
    <property type="project" value="UniProtKB-KW"/>
</dbReference>
<dbReference type="SUPFAM" id="SSF51395">
    <property type="entry name" value="FMN-linked oxidoreductases"/>
    <property type="match status" value="1"/>
</dbReference>
<evidence type="ECO:0000256" key="4">
    <source>
        <dbReference type="ARBA" id="ARBA00023002"/>
    </source>
</evidence>
<sequence>MGNIEKIFDSNDARSLSHRRLPKLIYDFIEGATGREISSKGNVTAFDDVKLLPRALVDVSERNLTTSFMGNNYSQPFGIAPMGMCNLTYPNADILMAKAAKSRSFPHGLATATSTGLAEVHAAGGDNSWFQLYVFVGTEKGLELSQKAQSIGYKTLILTVDVPQAARRMRELRNGFQVPFNMGLSQFIDLAIHPFWSLRTLATGIPKPVLFQNEDEKFDRTANRMGANWDFLNQLRSIWKGKIIVKGILSVEDAKRIKKVGIDGVWVSNHGGRQLDGAPAPITVLPLIRNALGKDYPIAFDSGIRDGSDIVKALASGADFTFLGRPILHALAGAGSAGLDRILSIFSEDINVVMAQIGVKGIYEIDNSVLARSQE</sequence>
<reference evidence="7" key="1">
    <citation type="submission" date="2018-05" db="EMBL/GenBank/DDBJ databases">
        <authorList>
            <person name="Lanie J.A."/>
            <person name="Ng W.-L."/>
            <person name="Kazmierczak K.M."/>
            <person name="Andrzejewski T.M."/>
            <person name="Davidsen T.M."/>
            <person name="Wayne K.J."/>
            <person name="Tettelin H."/>
            <person name="Glass J.I."/>
            <person name="Rusch D."/>
            <person name="Podicherti R."/>
            <person name="Tsui H.-C.T."/>
            <person name="Winkler M.E."/>
        </authorList>
    </citation>
    <scope>NUCLEOTIDE SEQUENCE</scope>
</reference>
<comment type="similarity">
    <text evidence="5">Belongs to the FMN-dependent alpha-hydroxy acid dehydrogenase family.</text>
</comment>
<dbReference type="AlphaFoldDB" id="A0A381YEV9"/>
<protein>
    <recommendedName>
        <fullName evidence="6">FMN hydroxy acid dehydrogenase domain-containing protein</fullName>
    </recommendedName>
</protein>
<dbReference type="Gene3D" id="3.20.20.70">
    <property type="entry name" value="Aldolase class I"/>
    <property type="match status" value="1"/>
</dbReference>
<comment type="cofactor">
    <cofactor evidence="1">
        <name>FMN</name>
        <dbReference type="ChEBI" id="CHEBI:58210"/>
    </cofactor>
</comment>
<dbReference type="InterPro" id="IPR008259">
    <property type="entry name" value="FMN_hydac_DH_AS"/>
</dbReference>